<dbReference type="PROSITE" id="PS50005">
    <property type="entry name" value="TPR"/>
    <property type="match status" value="2"/>
</dbReference>
<reference evidence="5 6" key="1">
    <citation type="journal article" date="2007" name="PLoS Genet.">
        <title>Patterns and implications of gene gain and loss in the evolution of Prochlorococcus.</title>
        <authorList>
            <person name="Kettler G.C."/>
            <person name="Martiny A.C."/>
            <person name="Huang K."/>
            <person name="Zucker J."/>
            <person name="Coleman M.L."/>
            <person name="Rodrigue S."/>
            <person name="Chen F."/>
            <person name="Lapidus A."/>
            <person name="Ferriera S."/>
            <person name="Johnson J."/>
            <person name="Steglich C."/>
            <person name="Church G.M."/>
            <person name="Richardson P."/>
            <person name="Chisholm S.W."/>
        </authorList>
    </citation>
    <scope>NUCLEOTIDE SEQUENCE [LARGE SCALE GENOMIC DNA]</scope>
    <source>
        <strain evidence="6">MIT 9211</strain>
    </source>
</reference>
<keyword evidence="2 3" id="KW-0802">TPR repeat</keyword>
<feature type="repeat" description="TPR" evidence="3">
    <location>
        <begin position="125"/>
        <end position="158"/>
    </location>
</feature>
<protein>
    <submittedName>
        <fullName evidence="5">Putative photosystem I assembly related protein Ycf37</fullName>
    </submittedName>
</protein>
<dbReference type="Gene3D" id="1.25.40.10">
    <property type="entry name" value="Tetratricopeptide repeat domain"/>
    <property type="match status" value="1"/>
</dbReference>
<evidence type="ECO:0000256" key="1">
    <source>
        <dbReference type="ARBA" id="ARBA00022737"/>
    </source>
</evidence>
<keyword evidence="4" id="KW-1133">Transmembrane helix</keyword>
<evidence type="ECO:0000313" key="5">
    <source>
        <dbReference type="EMBL" id="ABX09720.1"/>
    </source>
</evidence>
<evidence type="ECO:0000256" key="3">
    <source>
        <dbReference type="PROSITE-ProRule" id="PRU00339"/>
    </source>
</evidence>
<dbReference type="Pfam" id="PF13424">
    <property type="entry name" value="TPR_12"/>
    <property type="match status" value="1"/>
</dbReference>
<dbReference type="Proteomes" id="UP000000788">
    <property type="component" value="Chromosome"/>
</dbReference>
<dbReference type="InterPro" id="IPR051685">
    <property type="entry name" value="Ycf3/AcsC/BcsC/TPR_MFPF"/>
</dbReference>
<keyword evidence="6" id="KW-1185">Reference proteome</keyword>
<dbReference type="RefSeq" id="WP_012196340.1">
    <property type="nucleotide sequence ID" value="NC_009976.1"/>
</dbReference>
<name>A9BDA7_PROM4</name>
<dbReference type="STRING" id="93059.P9211_17891"/>
<keyword evidence="4" id="KW-0472">Membrane</keyword>
<sequence length="185" mass="20856">MNLSLPQTYLIGLSVLLAIIAVLVGRQVLKVRKDEIELIKLEQSGNSESNDSAKLYELASVQLKKRLYPQAIATLKKSIKALKDEPNDAKAIIENALGFALAAQDKFKEAITHYQKAIKEKPDYPVAINNLAFAKLKLLEENEAFELYQSVLTMDPKNKTAKKQISKMQKRKEFSTDNIVYKKGF</sequence>
<proteinExistence type="predicted"/>
<dbReference type="PANTHER" id="PTHR44943:SF8">
    <property type="entry name" value="TPR REPEAT-CONTAINING PROTEIN MJ0263"/>
    <property type="match status" value="1"/>
</dbReference>
<gene>
    <name evidence="5" type="ordered locus">P9211_17891</name>
</gene>
<feature type="repeat" description="TPR" evidence="3">
    <location>
        <begin position="91"/>
        <end position="124"/>
    </location>
</feature>
<dbReference type="InterPro" id="IPR019734">
    <property type="entry name" value="TPR_rpt"/>
</dbReference>
<dbReference type="OrthoDB" id="485055at2"/>
<evidence type="ECO:0000313" key="6">
    <source>
        <dbReference type="Proteomes" id="UP000000788"/>
    </source>
</evidence>
<dbReference type="HOGENOM" id="CLU_071416_2_0_3"/>
<dbReference type="PANTHER" id="PTHR44943">
    <property type="entry name" value="CELLULOSE SYNTHASE OPERON PROTEIN C"/>
    <property type="match status" value="1"/>
</dbReference>
<dbReference type="SMART" id="SM00028">
    <property type="entry name" value="TPR"/>
    <property type="match status" value="3"/>
</dbReference>
<dbReference type="eggNOG" id="COG0457">
    <property type="taxonomic scope" value="Bacteria"/>
</dbReference>
<accession>A9BDA7</accession>
<evidence type="ECO:0000256" key="2">
    <source>
        <dbReference type="ARBA" id="ARBA00022803"/>
    </source>
</evidence>
<dbReference type="InterPro" id="IPR011990">
    <property type="entry name" value="TPR-like_helical_dom_sf"/>
</dbReference>
<dbReference type="SUPFAM" id="SSF48452">
    <property type="entry name" value="TPR-like"/>
    <property type="match status" value="1"/>
</dbReference>
<dbReference type="EMBL" id="CP000878">
    <property type="protein sequence ID" value="ABX09720.1"/>
    <property type="molecule type" value="Genomic_DNA"/>
</dbReference>
<evidence type="ECO:0000256" key="4">
    <source>
        <dbReference type="SAM" id="Phobius"/>
    </source>
</evidence>
<dbReference type="AlphaFoldDB" id="A9BDA7"/>
<organism evidence="5 6">
    <name type="scientific">Prochlorococcus marinus (strain MIT 9211)</name>
    <dbReference type="NCBI Taxonomy" id="93059"/>
    <lineage>
        <taxon>Bacteria</taxon>
        <taxon>Bacillati</taxon>
        <taxon>Cyanobacteriota</taxon>
        <taxon>Cyanophyceae</taxon>
        <taxon>Synechococcales</taxon>
        <taxon>Prochlorococcaceae</taxon>
        <taxon>Prochlorococcus</taxon>
    </lineage>
</organism>
<feature type="transmembrane region" description="Helical" evidence="4">
    <location>
        <begin position="6"/>
        <end position="24"/>
    </location>
</feature>
<dbReference type="KEGG" id="pmj:P9211_17891"/>
<keyword evidence="4" id="KW-0812">Transmembrane</keyword>
<keyword evidence="1" id="KW-0677">Repeat</keyword>